<dbReference type="EMBL" id="GGMS01012686">
    <property type="protein sequence ID" value="MBY81889.1"/>
    <property type="molecule type" value="Transcribed_RNA"/>
</dbReference>
<protein>
    <submittedName>
        <fullName evidence="2">Uncharacterized protein</fullName>
    </submittedName>
</protein>
<proteinExistence type="predicted"/>
<dbReference type="AlphaFoldDB" id="A0A2S2QVV0"/>
<reference evidence="2" key="1">
    <citation type="submission" date="2018-04" db="EMBL/GenBank/DDBJ databases">
        <title>Transcriptome assembly of Sipha flava.</title>
        <authorList>
            <person name="Scully E.D."/>
            <person name="Geib S.M."/>
            <person name="Palmer N.A."/>
            <person name="Koch K."/>
            <person name="Bradshaw J."/>
            <person name="Heng-Moss T."/>
            <person name="Sarath G."/>
        </authorList>
    </citation>
    <scope>NUCLEOTIDE SEQUENCE</scope>
</reference>
<feature type="chain" id="PRO_5015715845" evidence="1">
    <location>
        <begin position="24"/>
        <end position="104"/>
    </location>
</feature>
<evidence type="ECO:0000256" key="1">
    <source>
        <dbReference type="SAM" id="SignalP"/>
    </source>
</evidence>
<organism evidence="2">
    <name type="scientific">Sipha flava</name>
    <name type="common">yellow sugarcane aphid</name>
    <dbReference type="NCBI Taxonomy" id="143950"/>
    <lineage>
        <taxon>Eukaryota</taxon>
        <taxon>Metazoa</taxon>
        <taxon>Ecdysozoa</taxon>
        <taxon>Arthropoda</taxon>
        <taxon>Hexapoda</taxon>
        <taxon>Insecta</taxon>
        <taxon>Pterygota</taxon>
        <taxon>Neoptera</taxon>
        <taxon>Paraneoptera</taxon>
        <taxon>Hemiptera</taxon>
        <taxon>Sternorrhyncha</taxon>
        <taxon>Aphidomorpha</taxon>
        <taxon>Aphidoidea</taxon>
        <taxon>Aphididae</taxon>
        <taxon>Sipha</taxon>
    </lineage>
</organism>
<gene>
    <name evidence="2" type="ORF">g.151293</name>
</gene>
<name>A0A2S2QVV0_9HEMI</name>
<accession>A0A2S2QVV0</accession>
<sequence>MMIVKTLLLLLLLLSLLGMAARARDGFSSNSSTKTLNRLRYVCGVSLLRIFQRKTVLVYVYTLLEPEIDSNARVRRKGHVHNIYCEYGTCKLLPFKEIMRPWNV</sequence>
<keyword evidence="1" id="KW-0732">Signal</keyword>
<evidence type="ECO:0000313" key="2">
    <source>
        <dbReference type="EMBL" id="MBY81889.1"/>
    </source>
</evidence>
<feature type="signal peptide" evidence="1">
    <location>
        <begin position="1"/>
        <end position="23"/>
    </location>
</feature>